<evidence type="ECO:0000313" key="4">
    <source>
        <dbReference type="Proteomes" id="UP000557566"/>
    </source>
</evidence>
<dbReference type="AlphaFoldDB" id="A0A8H4LSD6"/>
<dbReference type="Proteomes" id="UP000557566">
    <property type="component" value="Unassembled WGS sequence"/>
</dbReference>
<evidence type="ECO:0008006" key="5">
    <source>
        <dbReference type="Google" id="ProtNLM"/>
    </source>
</evidence>
<dbReference type="InterPro" id="IPR029044">
    <property type="entry name" value="Nucleotide-diphossugar_trans"/>
</dbReference>
<dbReference type="OrthoDB" id="409543at2759"/>
<dbReference type="SUPFAM" id="SSF53448">
    <property type="entry name" value="Nucleotide-diphospho-sugar transferases"/>
    <property type="match status" value="1"/>
</dbReference>
<accession>A0A8H4LSD6</accession>
<name>A0A8H4LSD6_9HYPO</name>
<organism evidence="3 4">
    <name type="scientific">Ophiocordyceps sinensis</name>
    <dbReference type="NCBI Taxonomy" id="72228"/>
    <lineage>
        <taxon>Eukaryota</taxon>
        <taxon>Fungi</taxon>
        <taxon>Dikarya</taxon>
        <taxon>Ascomycota</taxon>
        <taxon>Pezizomycotina</taxon>
        <taxon>Sordariomycetes</taxon>
        <taxon>Hypocreomycetidae</taxon>
        <taxon>Hypocreales</taxon>
        <taxon>Ophiocordycipitaceae</taxon>
        <taxon>Ophiocordyceps</taxon>
    </lineage>
</organism>
<proteinExistence type="inferred from homology"/>
<dbReference type="PANTHER" id="PTHR46830">
    <property type="entry name" value="TRANSFERASE, PUTATIVE-RELATED"/>
    <property type="match status" value="1"/>
</dbReference>
<dbReference type="Pfam" id="PF04488">
    <property type="entry name" value="Gly_transf_sug"/>
    <property type="match status" value="1"/>
</dbReference>
<sequence>MGFLKLSRVSSLFLVLCLVLYCFSPEIHRLGDHVRQTNPLSGQRHVEQAFTPTPGELACLHGLSPRPGGPSHHVSPDPDAVSVMGTIPNIVHFIFLQRHPLGHAGQGDFDFLAYLSVRSAIVSLRPDRVLLHYSYTGQPYSQRANGTTEARDDPLIDRNPWIRRLKANVELVRHRRLDSSLHHAEHLADTMRLEVLLAHGGIYMDIDAFALRPFTDILSTPRPHDVVLGNEGGNRAGLCNAIVAARPNSAFVERWLQTYKGVDLNKEWNYHSVVLPKLLAAKHPDEVCELPPDAFFWPTWTWRHVQWMHEPIDRAEARWWQGKMEQTGGGLFENQLAYHAWSQMARGRFLERLTPQVVRDEDTRFNLLMRRFVEEDL</sequence>
<dbReference type="EMBL" id="JAAVMX010000009">
    <property type="protein sequence ID" value="KAF4504449.1"/>
    <property type="molecule type" value="Genomic_DNA"/>
</dbReference>
<dbReference type="Gene3D" id="3.90.550.20">
    <property type="match status" value="1"/>
</dbReference>
<comment type="caution">
    <text evidence="3">The sequence shown here is derived from an EMBL/GenBank/DDBJ whole genome shotgun (WGS) entry which is preliminary data.</text>
</comment>
<dbReference type="GO" id="GO:1901135">
    <property type="term" value="P:carbohydrate derivative metabolic process"/>
    <property type="evidence" value="ECO:0007669"/>
    <property type="project" value="UniProtKB-ARBA"/>
</dbReference>
<gene>
    <name evidence="3" type="ORF">G6O67_007899</name>
</gene>
<evidence type="ECO:0000256" key="1">
    <source>
        <dbReference type="ARBA" id="ARBA00009003"/>
    </source>
</evidence>
<comment type="similarity">
    <text evidence="1">Belongs to the glycosyltransferase 32 family.</text>
</comment>
<feature type="signal peptide" evidence="2">
    <location>
        <begin position="1"/>
        <end position="24"/>
    </location>
</feature>
<feature type="chain" id="PRO_5034083155" description="Glycosyl transferase" evidence="2">
    <location>
        <begin position="25"/>
        <end position="377"/>
    </location>
</feature>
<reference evidence="3 4" key="1">
    <citation type="journal article" date="2020" name="Genome Biol. Evol.">
        <title>A new high-quality draft genome assembly of the Chinese cordyceps Ophiocordyceps sinensis.</title>
        <authorList>
            <person name="Shu R."/>
            <person name="Zhang J."/>
            <person name="Meng Q."/>
            <person name="Zhang H."/>
            <person name="Zhou G."/>
            <person name="Li M."/>
            <person name="Wu P."/>
            <person name="Zhao Y."/>
            <person name="Chen C."/>
            <person name="Qin Q."/>
        </authorList>
    </citation>
    <scope>NUCLEOTIDE SEQUENCE [LARGE SCALE GENOMIC DNA]</scope>
    <source>
        <strain evidence="3 4">IOZ07</strain>
    </source>
</reference>
<protein>
    <recommendedName>
        <fullName evidence="5">Glycosyl transferase</fullName>
    </recommendedName>
</protein>
<evidence type="ECO:0000313" key="3">
    <source>
        <dbReference type="EMBL" id="KAF4504449.1"/>
    </source>
</evidence>
<keyword evidence="4" id="KW-1185">Reference proteome</keyword>
<evidence type="ECO:0000256" key="2">
    <source>
        <dbReference type="SAM" id="SignalP"/>
    </source>
</evidence>
<keyword evidence="2" id="KW-0732">Signal</keyword>
<dbReference type="InterPro" id="IPR007577">
    <property type="entry name" value="GlycoTrfase_DXD_sugar-bd_CS"/>
</dbReference>
<dbReference type="PANTHER" id="PTHR46830:SF2">
    <property type="entry name" value="ALPHA-1,4-N-ACETYLGLUCOSAMINYLTRANSFERASE"/>
    <property type="match status" value="1"/>
</dbReference>